<keyword evidence="10" id="KW-1185">Reference proteome</keyword>
<reference evidence="10" key="1">
    <citation type="journal article" date="2019" name="Int. J. Syst. Evol. Microbiol.">
        <title>The Global Catalogue of Microorganisms (GCM) 10K type strain sequencing project: providing services to taxonomists for standard genome sequencing and annotation.</title>
        <authorList>
            <consortium name="The Broad Institute Genomics Platform"/>
            <consortium name="The Broad Institute Genome Sequencing Center for Infectious Disease"/>
            <person name="Wu L."/>
            <person name="Ma J."/>
        </authorList>
    </citation>
    <scope>NUCLEOTIDE SEQUENCE [LARGE SCALE GENOMIC DNA]</scope>
    <source>
        <strain evidence="10">CCUG 70865</strain>
    </source>
</reference>
<keyword evidence="5 9" id="KW-0269">Exonuclease</keyword>
<gene>
    <name evidence="9" type="primary">recJ</name>
    <name evidence="9" type="ORF">ACFSC2_00595</name>
</gene>
<evidence type="ECO:0000313" key="10">
    <source>
        <dbReference type="Proteomes" id="UP001597138"/>
    </source>
</evidence>
<dbReference type="PANTHER" id="PTHR30255">
    <property type="entry name" value="SINGLE-STRANDED-DNA-SPECIFIC EXONUCLEASE RECJ"/>
    <property type="match status" value="1"/>
</dbReference>
<comment type="caution">
    <text evidence="9">The sequence shown here is derived from an EMBL/GenBank/DDBJ whole genome shotgun (WGS) entry which is preliminary data.</text>
</comment>
<dbReference type="EMBL" id="JBHUDZ010000001">
    <property type="protein sequence ID" value="MFD1601230.1"/>
    <property type="molecule type" value="Genomic_DNA"/>
</dbReference>
<dbReference type="InterPro" id="IPR041122">
    <property type="entry name" value="RecJ_OB"/>
</dbReference>
<evidence type="ECO:0000256" key="2">
    <source>
        <dbReference type="ARBA" id="ARBA00019841"/>
    </source>
</evidence>
<protein>
    <recommendedName>
        <fullName evidence="2">Single-stranded-DNA-specific exonuclease RecJ</fullName>
    </recommendedName>
</protein>
<feature type="domain" description="RecJ OB" evidence="8">
    <location>
        <begin position="452"/>
        <end position="560"/>
    </location>
</feature>
<dbReference type="InterPro" id="IPR003156">
    <property type="entry name" value="DHHA1_dom"/>
</dbReference>
<dbReference type="PANTHER" id="PTHR30255:SF2">
    <property type="entry name" value="SINGLE-STRANDED-DNA-SPECIFIC EXONUCLEASE RECJ"/>
    <property type="match status" value="1"/>
</dbReference>
<evidence type="ECO:0000256" key="1">
    <source>
        <dbReference type="ARBA" id="ARBA00005915"/>
    </source>
</evidence>
<evidence type="ECO:0000256" key="3">
    <source>
        <dbReference type="ARBA" id="ARBA00022722"/>
    </source>
</evidence>
<feature type="domain" description="DHHA1" evidence="7">
    <location>
        <begin position="349"/>
        <end position="438"/>
    </location>
</feature>
<dbReference type="Proteomes" id="UP001597138">
    <property type="component" value="Unassembled WGS sequence"/>
</dbReference>
<evidence type="ECO:0000256" key="4">
    <source>
        <dbReference type="ARBA" id="ARBA00022801"/>
    </source>
</evidence>
<dbReference type="InterPro" id="IPR038763">
    <property type="entry name" value="DHH_sf"/>
</dbReference>
<accession>A0ABW4H810</accession>
<name>A0ABW4H810_9FLAO</name>
<sequence length="567" mass="63871">MRWTLKPKPSEEKIKHLAQALNVEDFVASLLIQRGIETFDAAKNFFRPSLEHLHDPYLMKDMDKAVSRIEQAIENQENIMVFGDYDVDGTTAVSLVSSYLKSHYPNIATYIPDRYAEGYGISYKGIDYADDNGISLIIALDCGIKSIDHIAYAKAKNIDFIICDHHRPGEFLPDAVAVLDPKREDCDYPYDELCGCGVGFKLIQALGRNRNETIEDLVPYLDLVATAIAADIVPITGENRVLAYFGLKVINSEPRPGIKALVHQVKKKVLDITDVVFIISPRINAAGRIKHGNHAVELLTEFDFEQAQQFASDIELYNADRKDLDKKITKEAFQQIIDNNEQDRFSTVVFQEDWHKGVIGIVASRLIETYYRPTLVFTKSGDKYAASARSVKGFDVYNALDACAEHLEQFGGHMYAAGMTLKAENYKPFKDAFEKCVESTILPEMRTPEIEIDAEIDFSDITPKLIRILKQFEPFGPQNMTPVFMTSNVKDTGYAKTLGSEDEHLRLFVKQDNSEGISSIGFGLGKKLNIAQNQNPFQIAYCISENEWNGNISTQLMLKDIRTNGRD</sequence>
<dbReference type="SUPFAM" id="SSF64182">
    <property type="entry name" value="DHH phosphoesterases"/>
    <property type="match status" value="1"/>
</dbReference>
<evidence type="ECO:0000259" key="7">
    <source>
        <dbReference type="Pfam" id="PF02272"/>
    </source>
</evidence>
<dbReference type="RefSeq" id="WP_379817312.1">
    <property type="nucleotide sequence ID" value="NZ_JBHUDZ010000001.1"/>
</dbReference>
<proteinExistence type="inferred from homology"/>
<comment type="similarity">
    <text evidence="1">Belongs to the RecJ family.</text>
</comment>
<evidence type="ECO:0000256" key="5">
    <source>
        <dbReference type="ARBA" id="ARBA00022839"/>
    </source>
</evidence>
<dbReference type="InterPro" id="IPR004610">
    <property type="entry name" value="RecJ"/>
</dbReference>
<organism evidence="9 10">
    <name type="scientific">Flavobacterium artemisiae</name>
    <dbReference type="NCBI Taxonomy" id="2126556"/>
    <lineage>
        <taxon>Bacteria</taxon>
        <taxon>Pseudomonadati</taxon>
        <taxon>Bacteroidota</taxon>
        <taxon>Flavobacteriia</taxon>
        <taxon>Flavobacteriales</taxon>
        <taxon>Flavobacteriaceae</taxon>
        <taxon>Flavobacterium</taxon>
    </lineage>
</organism>
<dbReference type="Gene3D" id="3.90.1640.30">
    <property type="match status" value="1"/>
</dbReference>
<dbReference type="Pfam" id="PF02272">
    <property type="entry name" value="DHHA1"/>
    <property type="match status" value="1"/>
</dbReference>
<dbReference type="Gene3D" id="3.10.310.30">
    <property type="match status" value="1"/>
</dbReference>
<dbReference type="InterPro" id="IPR051673">
    <property type="entry name" value="SSDNA_exonuclease_RecJ"/>
</dbReference>
<dbReference type="Pfam" id="PF01368">
    <property type="entry name" value="DHH"/>
    <property type="match status" value="1"/>
</dbReference>
<dbReference type="NCBIfam" id="TIGR00644">
    <property type="entry name" value="recJ"/>
    <property type="match status" value="1"/>
</dbReference>
<evidence type="ECO:0000259" key="8">
    <source>
        <dbReference type="Pfam" id="PF17768"/>
    </source>
</evidence>
<evidence type="ECO:0000259" key="6">
    <source>
        <dbReference type="Pfam" id="PF01368"/>
    </source>
</evidence>
<keyword evidence="3" id="KW-0540">Nuclease</keyword>
<keyword evidence="4" id="KW-0378">Hydrolase</keyword>
<feature type="domain" description="DDH" evidence="6">
    <location>
        <begin position="78"/>
        <end position="228"/>
    </location>
</feature>
<dbReference type="GO" id="GO:0004527">
    <property type="term" value="F:exonuclease activity"/>
    <property type="evidence" value="ECO:0007669"/>
    <property type="project" value="UniProtKB-KW"/>
</dbReference>
<dbReference type="Pfam" id="PF17768">
    <property type="entry name" value="RecJ_OB"/>
    <property type="match status" value="1"/>
</dbReference>
<dbReference type="InterPro" id="IPR001667">
    <property type="entry name" value="DDH_dom"/>
</dbReference>
<evidence type="ECO:0000313" key="9">
    <source>
        <dbReference type="EMBL" id="MFD1601230.1"/>
    </source>
</evidence>